<feature type="compositionally biased region" description="Basic and acidic residues" evidence="1">
    <location>
        <begin position="100"/>
        <end position="112"/>
    </location>
</feature>
<keyword evidence="3" id="KW-1185">Reference proteome</keyword>
<dbReference type="EMBL" id="KQ245454">
    <property type="protein sequence ID" value="KNC73567.1"/>
    <property type="molecule type" value="Genomic_DNA"/>
</dbReference>
<dbReference type="AlphaFoldDB" id="A0A0L0FA37"/>
<feature type="region of interest" description="Disordered" evidence="1">
    <location>
        <begin position="32"/>
        <end position="52"/>
    </location>
</feature>
<sequence>ARRRRSSAFLGAFEGGDGLVVCERFPSEKPTLDTVSSVSNLTSTPPAKSLTKKATAGEVNFIPQSLENLLGINLNLKGDSSGGNTSDEAPHKAARRRSGDRRQSALDVDDKQGHCERISELLKELEMFCASRLDDDTTAPRHSKGGHVK</sequence>
<evidence type="ECO:0000256" key="1">
    <source>
        <dbReference type="SAM" id="MobiDB-lite"/>
    </source>
</evidence>
<protein>
    <submittedName>
        <fullName evidence="2">Uncharacterized protein</fullName>
    </submittedName>
</protein>
<evidence type="ECO:0000313" key="3">
    <source>
        <dbReference type="Proteomes" id="UP000054560"/>
    </source>
</evidence>
<dbReference type="Proteomes" id="UP000054560">
    <property type="component" value="Unassembled WGS sequence"/>
</dbReference>
<organism evidence="2 3">
    <name type="scientific">Sphaeroforma arctica JP610</name>
    <dbReference type="NCBI Taxonomy" id="667725"/>
    <lineage>
        <taxon>Eukaryota</taxon>
        <taxon>Ichthyosporea</taxon>
        <taxon>Ichthyophonida</taxon>
        <taxon>Sphaeroforma</taxon>
    </lineage>
</organism>
<reference evidence="2 3" key="1">
    <citation type="submission" date="2011-02" db="EMBL/GenBank/DDBJ databases">
        <title>The Genome Sequence of Sphaeroforma arctica JP610.</title>
        <authorList>
            <consortium name="The Broad Institute Genome Sequencing Platform"/>
            <person name="Russ C."/>
            <person name="Cuomo C."/>
            <person name="Young S.K."/>
            <person name="Zeng Q."/>
            <person name="Gargeya S."/>
            <person name="Alvarado L."/>
            <person name="Berlin A."/>
            <person name="Chapman S.B."/>
            <person name="Chen Z."/>
            <person name="Freedman E."/>
            <person name="Gellesch M."/>
            <person name="Goldberg J."/>
            <person name="Griggs A."/>
            <person name="Gujja S."/>
            <person name="Heilman E."/>
            <person name="Heiman D."/>
            <person name="Howarth C."/>
            <person name="Mehta T."/>
            <person name="Neiman D."/>
            <person name="Pearson M."/>
            <person name="Roberts A."/>
            <person name="Saif S."/>
            <person name="Shea T."/>
            <person name="Shenoy N."/>
            <person name="Sisk P."/>
            <person name="Stolte C."/>
            <person name="Sykes S."/>
            <person name="White J."/>
            <person name="Yandava C."/>
            <person name="Burger G."/>
            <person name="Gray M.W."/>
            <person name="Holland P.W.H."/>
            <person name="King N."/>
            <person name="Lang F.B.F."/>
            <person name="Roger A.J."/>
            <person name="Ruiz-Trillo I."/>
            <person name="Haas B."/>
            <person name="Nusbaum C."/>
            <person name="Birren B."/>
        </authorList>
    </citation>
    <scope>NUCLEOTIDE SEQUENCE [LARGE SCALE GENOMIC DNA]</scope>
    <source>
        <strain evidence="2 3">JP610</strain>
    </source>
</reference>
<proteinExistence type="predicted"/>
<feature type="non-terminal residue" evidence="2">
    <location>
        <position position="1"/>
    </location>
</feature>
<feature type="non-terminal residue" evidence="2">
    <location>
        <position position="149"/>
    </location>
</feature>
<feature type="compositionally biased region" description="Polar residues" evidence="1">
    <location>
        <begin position="33"/>
        <end position="46"/>
    </location>
</feature>
<name>A0A0L0FA37_9EUKA</name>
<feature type="region of interest" description="Disordered" evidence="1">
    <location>
        <begin position="77"/>
        <end position="112"/>
    </location>
</feature>
<evidence type="ECO:0000313" key="2">
    <source>
        <dbReference type="EMBL" id="KNC73567.1"/>
    </source>
</evidence>
<dbReference type="RefSeq" id="XP_014147469.1">
    <property type="nucleotide sequence ID" value="XM_014291994.1"/>
</dbReference>
<gene>
    <name evidence="2" type="ORF">SARC_13876</name>
</gene>
<dbReference type="GeneID" id="25914380"/>
<accession>A0A0L0FA37</accession>